<keyword evidence="4 8" id="KW-0479">Metal-binding</keyword>
<comment type="similarity">
    <text evidence="1 8">Belongs to the endoribonuclease YbeY family.</text>
</comment>
<evidence type="ECO:0000256" key="5">
    <source>
        <dbReference type="ARBA" id="ARBA00022759"/>
    </source>
</evidence>
<dbReference type="EC" id="3.1.-.-" evidence="8"/>
<keyword evidence="5 8" id="KW-0255">Endonuclease</keyword>
<evidence type="ECO:0000313" key="10">
    <source>
        <dbReference type="Proteomes" id="UP000004263"/>
    </source>
</evidence>
<dbReference type="STRING" id="207949.RED65_05912"/>
<comment type="caution">
    <text evidence="9">The sequence shown here is derived from an EMBL/GenBank/DDBJ whole genome shotgun (WGS) entry which is preliminary data.</text>
</comment>
<keyword evidence="2 8" id="KW-0690">Ribosome biogenesis</keyword>
<dbReference type="Pfam" id="PF02130">
    <property type="entry name" value="YbeY"/>
    <property type="match status" value="1"/>
</dbReference>
<dbReference type="GO" id="GO:0004222">
    <property type="term" value="F:metalloendopeptidase activity"/>
    <property type="evidence" value="ECO:0007669"/>
    <property type="project" value="InterPro"/>
</dbReference>
<dbReference type="EMBL" id="AAQH01000018">
    <property type="protein sequence ID" value="EAT11428.1"/>
    <property type="molecule type" value="Genomic_DNA"/>
</dbReference>
<dbReference type="SUPFAM" id="SSF55486">
    <property type="entry name" value="Metalloproteases ('zincins'), catalytic domain"/>
    <property type="match status" value="1"/>
</dbReference>
<dbReference type="GO" id="GO:0006364">
    <property type="term" value="P:rRNA processing"/>
    <property type="evidence" value="ECO:0007669"/>
    <property type="project" value="UniProtKB-UniRule"/>
</dbReference>
<dbReference type="RefSeq" id="WP_007016647.1">
    <property type="nucleotide sequence ID" value="NZ_AAQH01000018.1"/>
</dbReference>
<name>Q1MZI3_9GAMM</name>
<keyword evidence="8" id="KW-0963">Cytoplasm</keyword>
<dbReference type="InterPro" id="IPR020549">
    <property type="entry name" value="YbeY_CS"/>
</dbReference>
<keyword evidence="10" id="KW-1185">Reference proteome</keyword>
<dbReference type="PANTHER" id="PTHR46986:SF1">
    <property type="entry name" value="ENDORIBONUCLEASE YBEY, CHLOROPLASTIC"/>
    <property type="match status" value="1"/>
</dbReference>
<dbReference type="PANTHER" id="PTHR46986">
    <property type="entry name" value="ENDORIBONUCLEASE YBEY, CHLOROPLASTIC"/>
    <property type="match status" value="1"/>
</dbReference>
<dbReference type="GO" id="GO:0004521">
    <property type="term" value="F:RNA endonuclease activity"/>
    <property type="evidence" value="ECO:0007669"/>
    <property type="project" value="UniProtKB-UniRule"/>
</dbReference>
<evidence type="ECO:0000256" key="3">
    <source>
        <dbReference type="ARBA" id="ARBA00022722"/>
    </source>
</evidence>
<dbReference type="NCBIfam" id="TIGR00043">
    <property type="entry name" value="rRNA maturation RNase YbeY"/>
    <property type="match status" value="1"/>
</dbReference>
<dbReference type="HAMAP" id="MF_00009">
    <property type="entry name" value="Endoribonucl_YbeY"/>
    <property type="match status" value="1"/>
</dbReference>
<keyword evidence="7 8" id="KW-0862">Zinc</keyword>
<proteinExistence type="inferred from homology"/>
<dbReference type="InterPro" id="IPR002036">
    <property type="entry name" value="YbeY"/>
</dbReference>
<dbReference type="Proteomes" id="UP000004263">
    <property type="component" value="Unassembled WGS sequence"/>
</dbReference>
<evidence type="ECO:0000256" key="2">
    <source>
        <dbReference type="ARBA" id="ARBA00022517"/>
    </source>
</evidence>
<dbReference type="AlphaFoldDB" id="Q1MZI3"/>
<protein>
    <recommendedName>
        <fullName evidence="8">Endoribonuclease YbeY</fullName>
        <ecNumber evidence="8">3.1.-.-</ecNumber>
    </recommendedName>
</protein>
<evidence type="ECO:0000256" key="4">
    <source>
        <dbReference type="ARBA" id="ARBA00022723"/>
    </source>
</evidence>
<dbReference type="Gene3D" id="3.40.390.30">
    <property type="entry name" value="Metalloproteases ('zincins'), catalytic domain"/>
    <property type="match status" value="1"/>
</dbReference>
<keyword evidence="6 8" id="KW-0378">Hydrolase</keyword>
<keyword evidence="3 8" id="KW-0540">Nuclease</keyword>
<evidence type="ECO:0000313" key="9">
    <source>
        <dbReference type="EMBL" id="EAT11428.1"/>
    </source>
</evidence>
<evidence type="ECO:0000256" key="7">
    <source>
        <dbReference type="ARBA" id="ARBA00022833"/>
    </source>
</evidence>
<dbReference type="HOGENOM" id="CLU_106710_0_1_6"/>
<evidence type="ECO:0000256" key="6">
    <source>
        <dbReference type="ARBA" id="ARBA00022801"/>
    </source>
</evidence>
<accession>Q1MZI3</accession>
<reference evidence="9 10" key="1">
    <citation type="submission" date="2006-03" db="EMBL/GenBank/DDBJ databases">
        <authorList>
            <person name="Pinhassi J."/>
            <person name="Pedros-Alio C."/>
            <person name="Ferriera S."/>
            <person name="Johnson J."/>
            <person name="Kravitz S."/>
            <person name="Halpern A."/>
            <person name="Remington K."/>
            <person name="Beeson K."/>
            <person name="Tran B."/>
            <person name="Rogers Y.-H."/>
            <person name="Friedman R."/>
            <person name="Venter J.C."/>
        </authorList>
    </citation>
    <scope>NUCLEOTIDE SEQUENCE [LARGE SCALE GENOMIC DNA]</scope>
    <source>
        <strain evidence="9 10">RED65</strain>
    </source>
</reference>
<evidence type="ECO:0000256" key="8">
    <source>
        <dbReference type="HAMAP-Rule" id="MF_00009"/>
    </source>
</evidence>
<dbReference type="InterPro" id="IPR023091">
    <property type="entry name" value="MetalPrtase_cat_dom_sf_prd"/>
</dbReference>
<keyword evidence="8" id="KW-0698">rRNA processing</keyword>
<dbReference type="PROSITE" id="PS01306">
    <property type="entry name" value="UPF0054"/>
    <property type="match status" value="1"/>
</dbReference>
<gene>
    <name evidence="8" type="primary">ybeY</name>
    <name evidence="9" type="ORF">RED65_05912</name>
</gene>
<evidence type="ECO:0000256" key="1">
    <source>
        <dbReference type="ARBA" id="ARBA00010875"/>
    </source>
</evidence>
<comment type="function">
    <text evidence="8">Single strand-specific metallo-endoribonuclease involved in late-stage 70S ribosome quality control and in maturation of the 3' terminus of the 16S rRNA.</text>
</comment>
<dbReference type="GO" id="GO:0008270">
    <property type="term" value="F:zinc ion binding"/>
    <property type="evidence" value="ECO:0007669"/>
    <property type="project" value="UniProtKB-UniRule"/>
</dbReference>
<comment type="subcellular location">
    <subcellularLocation>
        <location evidence="8">Cytoplasm</location>
    </subcellularLocation>
</comment>
<comment type="cofactor">
    <cofactor evidence="8">
        <name>Zn(2+)</name>
        <dbReference type="ChEBI" id="CHEBI:29105"/>
    </cofactor>
    <text evidence="8">Binds 1 zinc ion.</text>
</comment>
<feature type="binding site" evidence="8">
    <location>
        <position position="115"/>
    </location>
    <ligand>
        <name>Zn(2+)</name>
        <dbReference type="ChEBI" id="CHEBI:29105"/>
        <note>catalytic</note>
    </ligand>
</feature>
<organism evidence="9 10">
    <name type="scientific">Bermanella marisrubri</name>
    <dbReference type="NCBI Taxonomy" id="207949"/>
    <lineage>
        <taxon>Bacteria</taxon>
        <taxon>Pseudomonadati</taxon>
        <taxon>Pseudomonadota</taxon>
        <taxon>Gammaproteobacteria</taxon>
        <taxon>Oceanospirillales</taxon>
        <taxon>Oceanospirillaceae</taxon>
        <taxon>Bermanella</taxon>
    </lineage>
</organism>
<dbReference type="GO" id="GO:0005737">
    <property type="term" value="C:cytoplasm"/>
    <property type="evidence" value="ECO:0007669"/>
    <property type="project" value="UniProtKB-SubCell"/>
</dbReference>
<feature type="binding site" evidence="8">
    <location>
        <position position="125"/>
    </location>
    <ligand>
        <name>Zn(2+)</name>
        <dbReference type="ChEBI" id="CHEBI:29105"/>
        <note>catalytic</note>
    </ligand>
</feature>
<sequence>MIDVDVQIAIEGDNLPTPTQLQSWVTAALASLRPEAELSIRLVDNSESQSLNHEYRGKDKPTNVLSFPFEIPPELAEIENFTLIGDLVICHPVVCQEAAEQKKPLEHHYAHMVIHGCLHLLGYDHINEDEAEEMERLETDILATLNIPDPYIIN</sequence>
<dbReference type="OrthoDB" id="9807740at2"/>
<feature type="binding site" evidence="8">
    <location>
        <position position="119"/>
    </location>
    <ligand>
        <name>Zn(2+)</name>
        <dbReference type="ChEBI" id="CHEBI:29105"/>
        <note>catalytic</note>
    </ligand>
</feature>